<comment type="caution">
    <text evidence="1">The sequence shown here is derived from an EMBL/GenBank/DDBJ whole genome shotgun (WGS) entry which is preliminary data.</text>
</comment>
<protein>
    <submittedName>
        <fullName evidence="1">Uncharacterized protein</fullName>
    </submittedName>
</protein>
<sequence>MSSTSDKPYLTSSDLNMLQGVLDAAGYKTRIPARDEETCNAAAMLLIKLFQEGVNSPAMLLRALEYHFGKPTKQPKPVTPVCNRYAIQGLPRERRTKLPANSAGR</sequence>
<organism evidence="1 2">
    <name type="scientific">Rhizobium bangladeshense</name>
    <dbReference type="NCBI Taxonomy" id="1138189"/>
    <lineage>
        <taxon>Bacteria</taxon>
        <taxon>Pseudomonadati</taxon>
        <taxon>Pseudomonadota</taxon>
        <taxon>Alphaproteobacteria</taxon>
        <taxon>Hyphomicrobiales</taxon>
        <taxon>Rhizobiaceae</taxon>
        <taxon>Rhizobium/Agrobacterium group</taxon>
        <taxon>Rhizobium</taxon>
    </lineage>
</organism>
<evidence type="ECO:0000313" key="2">
    <source>
        <dbReference type="Proteomes" id="UP000720124"/>
    </source>
</evidence>
<dbReference type="RefSeq" id="WP_207602655.1">
    <property type="nucleotide sequence ID" value="NZ_CP071612.1"/>
</dbReference>
<dbReference type="GeneID" id="66145453"/>
<accession>A0ABS7LM33</accession>
<proteinExistence type="predicted"/>
<evidence type="ECO:0000313" key="1">
    <source>
        <dbReference type="EMBL" id="MBY3592470.1"/>
    </source>
</evidence>
<reference evidence="1 2" key="1">
    <citation type="submission" date="2020-06" db="EMBL/GenBank/DDBJ databases">
        <title>Global-level population genomics: horizontal gene transfer, symbiosis and evolution in Rhizobia.</title>
        <authorList>
            <person name="Gai Y."/>
        </authorList>
    </citation>
    <scope>NUCLEOTIDE SEQUENCE [LARGE SCALE GENOMIC DNA]</scope>
    <source>
        <strain evidence="1 2">PLR6_1b</strain>
    </source>
</reference>
<keyword evidence="2" id="KW-1185">Reference proteome</keyword>
<dbReference type="EMBL" id="JABTXI010000009">
    <property type="protein sequence ID" value="MBY3592470.1"/>
    <property type="molecule type" value="Genomic_DNA"/>
</dbReference>
<dbReference type="Proteomes" id="UP000720124">
    <property type="component" value="Unassembled WGS sequence"/>
</dbReference>
<name>A0ABS7LM33_9HYPH</name>
<gene>
    <name evidence="1" type="ORF">HJA87_21695</name>
</gene>